<dbReference type="AlphaFoldDB" id="A0A345PBI6"/>
<dbReference type="InterPro" id="IPR016181">
    <property type="entry name" value="Acyl_CoA_acyltransferase"/>
</dbReference>
<dbReference type="SUPFAM" id="SSF55729">
    <property type="entry name" value="Acyl-CoA N-acyltransferases (Nat)"/>
    <property type="match status" value="1"/>
</dbReference>
<protein>
    <submittedName>
        <fullName evidence="2">GNAT family N-acetyltransferase</fullName>
    </submittedName>
</protein>
<dbReference type="Pfam" id="PF00583">
    <property type="entry name" value="Acetyltransf_1"/>
    <property type="match status" value="1"/>
</dbReference>
<proteinExistence type="predicted"/>
<gene>
    <name evidence="2" type="ORF">HYN46_10070</name>
</gene>
<dbReference type="CDD" id="cd04301">
    <property type="entry name" value="NAT_SF"/>
    <property type="match status" value="1"/>
</dbReference>
<evidence type="ECO:0000313" key="2">
    <source>
        <dbReference type="EMBL" id="AXI04645.1"/>
    </source>
</evidence>
<dbReference type="Gene3D" id="3.40.630.30">
    <property type="match status" value="1"/>
</dbReference>
<keyword evidence="3" id="KW-1185">Reference proteome</keyword>
<dbReference type="GO" id="GO:0016747">
    <property type="term" value="F:acyltransferase activity, transferring groups other than amino-acyl groups"/>
    <property type="evidence" value="ECO:0007669"/>
    <property type="project" value="InterPro"/>
</dbReference>
<evidence type="ECO:0000313" key="3">
    <source>
        <dbReference type="Proteomes" id="UP000253940"/>
    </source>
</evidence>
<keyword evidence="2" id="KW-0808">Transferase</keyword>
<organism evidence="2 3">
    <name type="scientific">Aquirhabdus parva</name>
    <dbReference type="NCBI Taxonomy" id="2283318"/>
    <lineage>
        <taxon>Bacteria</taxon>
        <taxon>Pseudomonadati</taxon>
        <taxon>Pseudomonadota</taxon>
        <taxon>Gammaproteobacteria</taxon>
        <taxon>Moraxellales</taxon>
        <taxon>Moraxellaceae</taxon>
        <taxon>Aquirhabdus</taxon>
    </lineage>
</organism>
<dbReference type="EMBL" id="CP031222">
    <property type="protein sequence ID" value="AXI04645.1"/>
    <property type="molecule type" value="Genomic_DNA"/>
</dbReference>
<feature type="domain" description="N-acetyltransferase" evidence="1">
    <location>
        <begin position="1"/>
        <end position="126"/>
    </location>
</feature>
<dbReference type="Proteomes" id="UP000253940">
    <property type="component" value="Chromosome"/>
</dbReference>
<dbReference type="KEGG" id="mbah:HYN46_10070"/>
<name>A0A345PBI6_9GAMM</name>
<dbReference type="OrthoDB" id="9787920at2"/>
<accession>A0A345PBI6</accession>
<sequence length="128" mass="14331">MEKAIATPLIQYNISQAGLSSTRALAILIKDADEQIIGGLWGKTGGGWLFTQLFVIPESLRGQGLGTKLLNLAEQEAIERGCHGAWLDTFEFQARAFYERLGYSCFGQLEDYPMGFSRFFMKKSLRTQ</sequence>
<reference evidence="2 3" key="1">
    <citation type="submission" date="2018-07" db="EMBL/GenBank/DDBJ databases">
        <title>Genome sequencing of Moraxellaceae gen. HYN0046.</title>
        <authorList>
            <person name="Kim M."/>
            <person name="Yi H."/>
        </authorList>
    </citation>
    <scope>NUCLEOTIDE SEQUENCE [LARGE SCALE GENOMIC DNA]</scope>
    <source>
        <strain evidence="2 3">HYN0046</strain>
    </source>
</reference>
<dbReference type="InterPro" id="IPR000182">
    <property type="entry name" value="GNAT_dom"/>
</dbReference>
<evidence type="ECO:0000259" key="1">
    <source>
        <dbReference type="PROSITE" id="PS51186"/>
    </source>
</evidence>
<dbReference type="PROSITE" id="PS51186">
    <property type="entry name" value="GNAT"/>
    <property type="match status" value="1"/>
</dbReference>